<proteinExistence type="predicted"/>
<sequence>MGRWARVIPDCSAKTQGMRTDTEIGGATMRAMKTGARPVLFGAFDRHNFGDLLFPHLLAALLPDQRFVFRGLAARDLRRFGGHRVRPLASGSPHLVHVGGELLTCSAWQAAVMLRDAGETDALVARYDAHPADAAKWAADQLGTTRTMPYVAGRALLAPKGKLIFNAVGGVEWHALTPGQREEVKNALEAADWLSVRDHVTQDALRRDGVVATLCPDPAVMLRQCFGARLEARARGGAVRAVRAAFPQGYLACQFSGDFADEASLDALAGGLGDAAATSGLGIVLFRAGAAPWHDDLALYEKVRARLPPGRGRLFTSLHVWDICALIAASRGTIASSLHARIAALAFALPRVSLRKPQADSGQPDKVAAFAETWEPEGLPHGVVPAEIGTATARALATPVGVLHDNTEAVCAACRASVAHWAGLLGATRLGQ</sequence>
<dbReference type="HOGENOM" id="CLU_058584_0_0_4"/>
<protein>
    <recommendedName>
        <fullName evidence="1">Polysaccharide pyruvyl transferase domain-containing protein</fullName>
    </recommendedName>
</protein>
<accession>Q3SKZ3</accession>
<dbReference type="EMBL" id="CP000116">
    <property type="protein sequence ID" value="AAZ96628.1"/>
    <property type="molecule type" value="Genomic_DNA"/>
</dbReference>
<dbReference type="eggNOG" id="COG2327">
    <property type="taxonomic scope" value="Bacteria"/>
</dbReference>
<dbReference type="KEGG" id="tbd:Tbd_0675"/>
<dbReference type="InterPro" id="IPR007345">
    <property type="entry name" value="Polysacch_pyruvyl_Trfase"/>
</dbReference>
<dbReference type="Proteomes" id="UP000008291">
    <property type="component" value="Chromosome"/>
</dbReference>
<name>Q3SKZ3_THIDA</name>
<feature type="domain" description="Polysaccharide pyruvyl transferase" evidence="1">
    <location>
        <begin position="48"/>
        <end position="352"/>
    </location>
</feature>
<keyword evidence="3" id="KW-1185">Reference proteome</keyword>
<organism evidence="2 3">
    <name type="scientific">Thiobacillus denitrificans (strain ATCC 25259 / T1)</name>
    <dbReference type="NCBI Taxonomy" id="292415"/>
    <lineage>
        <taxon>Bacteria</taxon>
        <taxon>Pseudomonadati</taxon>
        <taxon>Pseudomonadota</taxon>
        <taxon>Betaproteobacteria</taxon>
        <taxon>Nitrosomonadales</taxon>
        <taxon>Thiobacillaceae</taxon>
        <taxon>Thiobacillus</taxon>
    </lineage>
</organism>
<reference evidence="2 3" key="1">
    <citation type="journal article" date="2006" name="J. Bacteriol.">
        <title>The genome sequence of the obligately chemolithoautotrophic, facultatively anaerobic bacterium Thiobacillus denitrificans.</title>
        <authorList>
            <person name="Beller H.R."/>
            <person name="Chain P.S."/>
            <person name="Letain T.E."/>
            <person name="Chakicherla A."/>
            <person name="Larimer F.W."/>
            <person name="Richardson P.M."/>
            <person name="Coleman M.A."/>
            <person name="Wood A.P."/>
            <person name="Kelly D.P."/>
        </authorList>
    </citation>
    <scope>NUCLEOTIDE SEQUENCE [LARGE SCALE GENOMIC DNA]</scope>
    <source>
        <strain evidence="2 3">ATCC 25259</strain>
    </source>
</reference>
<evidence type="ECO:0000313" key="2">
    <source>
        <dbReference type="EMBL" id="AAZ96628.1"/>
    </source>
</evidence>
<evidence type="ECO:0000259" key="1">
    <source>
        <dbReference type="Pfam" id="PF04230"/>
    </source>
</evidence>
<dbReference type="STRING" id="292415.Tbd_0675"/>
<evidence type="ECO:0000313" key="3">
    <source>
        <dbReference type="Proteomes" id="UP000008291"/>
    </source>
</evidence>
<gene>
    <name evidence="2" type="ordered locus">Tbd_0675</name>
</gene>
<dbReference type="Pfam" id="PF04230">
    <property type="entry name" value="PS_pyruv_trans"/>
    <property type="match status" value="1"/>
</dbReference>
<dbReference type="AlphaFoldDB" id="Q3SKZ3"/>